<dbReference type="RefSeq" id="WP_126353936.1">
    <property type="nucleotide sequence ID" value="NZ_AP018150.1"/>
</dbReference>
<reference evidence="5 6" key="1">
    <citation type="journal article" date="2018" name="Microbes Environ.">
        <title>Comparative Genomic Insights into Endofungal Lifestyles of Two Bacterial Endosymbionts, Mycoavidus cysteinexigens and Burkholderia rhizoxinica.</title>
        <authorList>
            <person name="Sharmin D."/>
            <person name="Guo Y."/>
            <person name="Nishizawa T."/>
            <person name="Ohshima S."/>
            <person name="Sato Y."/>
            <person name="Takashima Y."/>
            <person name="Narisawa K."/>
            <person name="Ohta H."/>
        </authorList>
    </citation>
    <scope>NUCLEOTIDE SEQUENCE [LARGE SCALE GENOMIC DNA]</scope>
    <source>
        <strain evidence="5 6">B1-EB</strain>
    </source>
</reference>
<evidence type="ECO:0000256" key="1">
    <source>
        <dbReference type="ARBA" id="ARBA00004370"/>
    </source>
</evidence>
<dbReference type="EMBL" id="AP018150">
    <property type="protein sequence ID" value="BBE09508.1"/>
    <property type="molecule type" value="Genomic_DNA"/>
</dbReference>
<evidence type="ECO:0000313" key="5">
    <source>
        <dbReference type="EMBL" id="BBE09508.1"/>
    </source>
</evidence>
<dbReference type="InterPro" id="IPR007792">
    <property type="entry name" value="T4SS_VirB3/TrbD/AvhB"/>
</dbReference>
<keyword evidence="3" id="KW-1133">Transmembrane helix</keyword>
<evidence type="ECO:0000256" key="4">
    <source>
        <dbReference type="ARBA" id="ARBA00023136"/>
    </source>
</evidence>
<name>A0A2Z6EVQ5_9BURK</name>
<keyword evidence="6" id="KW-1185">Reference proteome</keyword>
<evidence type="ECO:0000256" key="3">
    <source>
        <dbReference type="ARBA" id="ARBA00022989"/>
    </source>
</evidence>
<proteinExistence type="predicted"/>
<gene>
    <name evidence="5" type="ORF">MCB1EB_1347</name>
</gene>
<dbReference type="AlphaFoldDB" id="A0A2Z6EVQ5"/>
<dbReference type="GO" id="GO:0016020">
    <property type="term" value="C:membrane"/>
    <property type="evidence" value="ECO:0007669"/>
    <property type="project" value="UniProtKB-SubCell"/>
</dbReference>
<evidence type="ECO:0000256" key="2">
    <source>
        <dbReference type="ARBA" id="ARBA00022692"/>
    </source>
</evidence>
<evidence type="ECO:0000313" key="6">
    <source>
        <dbReference type="Proteomes" id="UP000282597"/>
    </source>
</evidence>
<dbReference type="KEGG" id="mcys:MCB1EB_1347"/>
<organism evidence="5 6">
    <name type="scientific">Mycoavidus cysteinexigens</name>
    <dbReference type="NCBI Taxonomy" id="1553431"/>
    <lineage>
        <taxon>Bacteria</taxon>
        <taxon>Pseudomonadati</taxon>
        <taxon>Pseudomonadota</taxon>
        <taxon>Betaproteobacteria</taxon>
        <taxon>Burkholderiales</taxon>
        <taxon>Burkholderiaceae</taxon>
        <taxon>Mycoavidus</taxon>
    </lineage>
</organism>
<protein>
    <submittedName>
        <fullName evidence="5">Type IV secretory pathway, VirB3-like protein</fullName>
    </submittedName>
</protein>
<dbReference type="Proteomes" id="UP000282597">
    <property type="component" value="Chromosome"/>
</dbReference>
<keyword evidence="4" id="KW-0472">Membrane</keyword>
<dbReference type="Pfam" id="PF05101">
    <property type="entry name" value="VirB3"/>
    <property type="match status" value="1"/>
</dbReference>
<keyword evidence="2" id="KW-0812">Transmembrane</keyword>
<accession>A0A2Z6EVQ5</accession>
<sequence>MPSSSQSLNAQVKKVLLERQRLLAVDKRMLALLLILVFLVATTLRNYWVLLTALPGYGSIWLASQRDPDLIDIYLKYCHQADYYEPRQQLLQKRNQRPLGFARKHLC</sequence>
<comment type="subcellular location">
    <subcellularLocation>
        <location evidence="1">Membrane</location>
    </subcellularLocation>
</comment>